<organism evidence="2 3">
    <name type="scientific">Chenopodium quinoa</name>
    <name type="common">Quinoa</name>
    <dbReference type="NCBI Taxonomy" id="63459"/>
    <lineage>
        <taxon>Eukaryota</taxon>
        <taxon>Viridiplantae</taxon>
        <taxon>Streptophyta</taxon>
        <taxon>Embryophyta</taxon>
        <taxon>Tracheophyta</taxon>
        <taxon>Spermatophyta</taxon>
        <taxon>Magnoliopsida</taxon>
        <taxon>eudicotyledons</taxon>
        <taxon>Gunneridae</taxon>
        <taxon>Pentapetalae</taxon>
        <taxon>Caryophyllales</taxon>
        <taxon>Chenopodiaceae</taxon>
        <taxon>Chenopodioideae</taxon>
        <taxon>Atripliceae</taxon>
        <taxon>Chenopodium</taxon>
    </lineage>
</organism>
<dbReference type="AlphaFoldDB" id="A0A803MUW1"/>
<dbReference type="SMART" id="SM00256">
    <property type="entry name" value="FBOX"/>
    <property type="match status" value="1"/>
</dbReference>
<evidence type="ECO:0000313" key="2">
    <source>
        <dbReference type="EnsemblPlants" id="AUR62035623-RA:cds"/>
    </source>
</evidence>
<dbReference type="InterPro" id="IPR056592">
    <property type="entry name" value="Beta-prop_At3g26010-like"/>
</dbReference>
<dbReference type="OMA" id="NIICCNL"/>
<keyword evidence="3" id="KW-1185">Reference proteome</keyword>
<reference evidence="2" key="1">
    <citation type="journal article" date="2017" name="Nature">
        <title>The genome of Chenopodium quinoa.</title>
        <authorList>
            <person name="Jarvis D.E."/>
            <person name="Ho Y.S."/>
            <person name="Lightfoot D.J."/>
            <person name="Schmoeckel S.M."/>
            <person name="Li B."/>
            <person name="Borm T.J.A."/>
            <person name="Ohyanagi H."/>
            <person name="Mineta K."/>
            <person name="Michell C.T."/>
            <person name="Saber N."/>
            <person name="Kharbatia N.M."/>
            <person name="Rupper R.R."/>
            <person name="Sharp A.R."/>
            <person name="Dally N."/>
            <person name="Boughton B.A."/>
            <person name="Woo Y.H."/>
            <person name="Gao G."/>
            <person name="Schijlen E.G.W.M."/>
            <person name="Guo X."/>
            <person name="Momin A.A."/>
            <person name="Negrao S."/>
            <person name="Al-Babili S."/>
            <person name="Gehring C."/>
            <person name="Roessner U."/>
            <person name="Jung C."/>
            <person name="Murphy K."/>
            <person name="Arold S.T."/>
            <person name="Gojobori T."/>
            <person name="van der Linden C.G."/>
            <person name="van Loo E.N."/>
            <person name="Jellen E.N."/>
            <person name="Maughan P.J."/>
            <person name="Tester M."/>
        </authorList>
    </citation>
    <scope>NUCLEOTIDE SEQUENCE [LARGE SCALE GENOMIC DNA]</scope>
    <source>
        <strain evidence="2">cv. PI 614886</strain>
    </source>
</reference>
<dbReference type="Pfam" id="PF24750">
    <property type="entry name" value="b-prop_At3g26010-like"/>
    <property type="match status" value="1"/>
</dbReference>
<dbReference type="OrthoDB" id="674184at2759"/>
<dbReference type="SUPFAM" id="SSF81383">
    <property type="entry name" value="F-box domain"/>
    <property type="match status" value="1"/>
</dbReference>
<dbReference type="RefSeq" id="XP_021775054.1">
    <property type="nucleotide sequence ID" value="XM_021919362.1"/>
</dbReference>
<dbReference type="Proteomes" id="UP000596660">
    <property type="component" value="Unplaced"/>
</dbReference>
<dbReference type="Gramene" id="AUR62035623-RA">
    <property type="protein sequence ID" value="AUR62035623-RA:cds"/>
    <property type="gene ID" value="AUR62035623"/>
</dbReference>
<sequence length="421" mass="48291">MGELSVAQLPFTSDSTISASVSINNVLNDSFLVEILQRLPSISVLRAKSVCKHWFSLLSDPCFLRSFVRYHDRHALPFTLVYEFHFWHRCLSDHLHHNFHMVSEHKKFQLQGFHLGFLPCFRPWESHPIWMVACHKDLLVCCHLKMSLLQGVYYICNPLTKQWLNLPPSPGHHRVADTAIGFITSEKSVSLNSFKLVQVPKLDSCFSNGNCFEVNVFSSEVGEWRNFKITSPQSFTRTWQFRPESITVKNKFHWLVNSSNIVVVDPFELAEGSCRVIELPSELNPDIGICLGSCQDYLRVCQISRGWSNCLLVVWKLLDYVTGNWDLEYEISLKEMAFFENVCLHKFGFSTMEALAFHPVDFGILYLRFNNQIVMCDVGKRTLEVVSECLQDSSFSVGTCGVFLLMHPCWPSLIPSSFPLS</sequence>
<name>A0A803MUW1_CHEQI</name>
<accession>A0A803MUW1</accession>
<dbReference type="RefSeq" id="XP_021775055.1">
    <property type="nucleotide sequence ID" value="XM_021919363.1"/>
</dbReference>
<reference evidence="2" key="2">
    <citation type="submission" date="2021-03" db="UniProtKB">
        <authorList>
            <consortium name="EnsemblPlants"/>
        </authorList>
    </citation>
    <scope>IDENTIFICATION</scope>
</reference>
<dbReference type="Pfam" id="PF00646">
    <property type="entry name" value="F-box"/>
    <property type="match status" value="1"/>
</dbReference>
<gene>
    <name evidence="2" type="primary">LOC110738904</name>
</gene>
<protein>
    <recommendedName>
        <fullName evidence="1">F-box domain-containing protein</fullName>
    </recommendedName>
</protein>
<dbReference type="PANTHER" id="PTHR35546:SF130">
    <property type="entry name" value="EXPRESSED PROTEIN"/>
    <property type="match status" value="1"/>
</dbReference>
<proteinExistence type="predicted"/>
<dbReference type="KEGG" id="cqi:110738904"/>
<dbReference type="EnsemblPlants" id="AUR62035623-RA">
    <property type="protein sequence ID" value="AUR62035623-RA:cds"/>
    <property type="gene ID" value="AUR62035623"/>
</dbReference>
<dbReference type="InterPro" id="IPR001810">
    <property type="entry name" value="F-box_dom"/>
</dbReference>
<dbReference type="GeneID" id="110738904"/>
<dbReference type="PANTHER" id="PTHR35546">
    <property type="entry name" value="F-BOX PROTEIN INTERACTION DOMAIN PROTEIN-RELATED"/>
    <property type="match status" value="1"/>
</dbReference>
<evidence type="ECO:0000313" key="3">
    <source>
        <dbReference type="Proteomes" id="UP000596660"/>
    </source>
</evidence>
<evidence type="ECO:0000259" key="1">
    <source>
        <dbReference type="SMART" id="SM00256"/>
    </source>
</evidence>
<feature type="domain" description="F-box" evidence="1">
    <location>
        <begin position="27"/>
        <end position="67"/>
    </location>
</feature>
<dbReference type="InterPro" id="IPR036047">
    <property type="entry name" value="F-box-like_dom_sf"/>
</dbReference>
<dbReference type="InterPro" id="IPR055290">
    <property type="entry name" value="At3g26010-like"/>
</dbReference>
<dbReference type="Gene3D" id="1.20.1280.50">
    <property type="match status" value="1"/>
</dbReference>